<comment type="caution">
    <text evidence="2">The sequence shown here is derived from an EMBL/GenBank/DDBJ whole genome shotgun (WGS) entry which is preliminary data.</text>
</comment>
<protein>
    <recommendedName>
        <fullName evidence="4">DUF1771 domain-containing protein</fullName>
    </recommendedName>
</protein>
<keyword evidence="3" id="KW-1185">Reference proteome</keyword>
<organism evidence="2 3">
    <name type="scientific">Apiospora rasikravindrae</name>
    <dbReference type="NCBI Taxonomy" id="990691"/>
    <lineage>
        <taxon>Eukaryota</taxon>
        <taxon>Fungi</taxon>
        <taxon>Dikarya</taxon>
        <taxon>Ascomycota</taxon>
        <taxon>Pezizomycotina</taxon>
        <taxon>Sordariomycetes</taxon>
        <taxon>Xylariomycetidae</taxon>
        <taxon>Amphisphaeriales</taxon>
        <taxon>Apiosporaceae</taxon>
        <taxon>Apiospora</taxon>
    </lineage>
</organism>
<gene>
    <name evidence="2" type="ORF">PG993_015302</name>
</gene>
<sequence>MTPVWGIKASSEITILSEPYAGRAREAVRVHERVLHDLDEMDNSDYGCGQKALEVKKERMRAAAEAHLEGMRLCDWGGSSSTVPAPRRSSTTELYRRLAHRYGKLGVPPVDKWKGKSMPDNGSKGHIEFGSVSWDLHVTDDENESHNTKGGHKRDSVGPAKQRWGCWGRNPEVQLVR</sequence>
<evidence type="ECO:0000256" key="1">
    <source>
        <dbReference type="SAM" id="MobiDB-lite"/>
    </source>
</evidence>
<accession>A0ABR1RQ64</accession>
<reference evidence="2 3" key="1">
    <citation type="submission" date="2023-01" db="EMBL/GenBank/DDBJ databases">
        <title>Analysis of 21 Apiospora genomes using comparative genomics revels a genus with tremendous synthesis potential of carbohydrate active enzymes and secondary metabolites.</title>
        <authorList>
            <person name="Sorensen T."/>
        </authorList>
    </citation>
    <scope>NUCLEOTIDE SEQUENCE [LARGE SCALE GENOMIC DNA]</scope>
    <source>
        <strain evidence="2 3">CBS 33761</strain>
    </source>
</reference>
<evidence type="ECO:0000313" key="3">
    <source>
        <dbReference type="Proteomes" id="UP001444661"/>
    </source>
</evidence>
<proteinExistence type="predicted"/>
<evidence type="ECO:0000313" key="2">
    <source>
        <dbReference type="EMBL" id="KAK8017113.1"/>
    </source>
</evidence>
<evidence type="ECO:0008006" key="4">
    <source>
        <dbReference type="Google" id="ProtNLM"/>
    </source>
</evidence>
<dbReference type="EMBL" id="JAQQWK010000014">
    <property type="protein sequence ID" value="KAK8017113.1"/>
    <property type="molecule type" value="Genomic_DNA"/>
</dbReference>
<dbReference type="Proteomes" id="UP001444661">
    <property type="component" value="Unassembled WGS sequence"/>
</dbReference>
<name>A0ABR1RQ64_9PEZI</name>
<feature type="region of interest" description="Disordered" evidence="1">
    <location>
        <begin position="141"/>
        <end position="163"/>
    </location>
</feature>